<evidence type="ECO:0000313" key="7">
    <source>
        <dbReference type="Proteomes" id="UP000095042"/>
    </source>
</evidence>
<dbReference type="RefSeq" id="WP_069623980.1">
    <property type="nucleotide sequence ID" value="NZ_LPWD01000221.1"/>
</dbReference>
<dbReference type="AlphaFoldDB" id="A0A1E3WAK7"/>
<keyword evidence="2" id="KW-0813">Transport</keyword>
<name>A0A1E3WAK7_9HYPH</name>
<dbReference type="GO" id="GO:0042597">
    <property type="term" value="C:periplasmic space"/>
    <property type="evidence" value="ECO:0007669"/>
    <property type="project" value="UniProtKB-SubCell"/>
</dbReference>
<evidence type="ECO:0000256" key="3">
    <source>
        <dbReference type="ARBA" id="ARBA00022729"/>
    </source>
</evidence>
<evidence type="ECO:0000313" key="6">
    <source>
        <dbReference type="EMBL" id="ODS02816.1"/>
    </source>
</evidence>
<reference evidence="6 7" key="1">
    <citation type="journal article" date="2016" name="Environ. Microbiol.">
        <title>New Methyloceanibacter diversity from North Sea sediments includes methanotroph containing solely the soluble methane monooxygenase.</title>
        <authorList>
            <person name="Vekeman B."/>
            <person name="Kerckhof F.M."/>
            <person name="Cremers G."/>
            <person name="de Vos P."/>
            <person name="Vandamme P."/>
            <person name="Boon N."/>
            <person name="Op den Camp H.J."/>
            <person name="Heylen K."/>
        </authorList>
    </citation>
    <scope>NUCLEOTIDE SEQUENCE [LARGE SCALE GENOMIC DNA]</scope>
    <source>
        <strain evidence="6 7">R-67177</strain>
    </source>
</reference>
<evidence type="ECO:0000256" key="4">
    <source>
        <dbReference type="ARBA" id="ARBA00022764"/>
    </source>
</evidence>
<evidence type="ECO:0000256" key="2">
    <source>
        <dbReference type="ARBA" id="ARBA00022448"/>
    </source>
</evidence>
<dbReference type="PANTHER" id="PTHR30222">
    <property type="entry name" value="SPERMIDINE/PUTRESCINE-BINDING PERIPLASMIC PROTEIN"/>
    <property type="match status" value="1"/>
</dbReference>
<dbReference type="Pfam" id="PF13416">
    <property type="entry name" value="SBP_bac_8"/>
    <property type="match status" value="1"/>
</dbReference>
<organism evidence="6 7">
    <name type="scientific">Methyloceanibacter marginalis</name>
    <dbReference type="NCBI Taxonomy" id="1774971"/>
    <lineage>
        <taxon>Bacteria</taxon>
        <taxon>Pseudomonadati</taxon>
        <taxon>Pseudomonadota</taxon>
        <taxon>Alphaproteobacteria</taxon>
        <taxon>Hyphomicrobiales</taxon>
        <taxon>Hyphomicrobiaceae</taxon>
        <taxon>Methyloceanibacter</taxon>
    </lineage>
</organism>
<accession>A0A1E3WAK7</accession>
<gene>
    <name evidence="6" type="ORF">AUC71_13230</name>
</gene>
<dbReference type="SUPFAM" id="SSF53850">
    <property type="entry name" value="Periplasmic binding protein-like II"/>
    <property type="match status" value="1"/>
</dbReference>
<comment type="subcellular location">
    <subcellularLocation>
        <location evidence="1">Periplasm</location>
    </subcellularLocation>
</comment>
<keyword evidence="7" id="KW-1185">Reference proteome</keyword>
<keyword evidence="3" id="KW-0732">Signal</keyword>
<dbReference type="InterPro" id="IPR006059">
    <property type="entry name" value="SBP"/>
</dbReference>
<dbReference type="GO" id="GO:0015846">
    <property type="term" value="P:polyamine transport"/>
    <property type="evidence" value="ECO:0007669"/>
    <property type="project" value="InterPro"/>
</dbReference>
<sequence length="383" mass="40968">MLIAMAVAAALGGHPETARAQDTLSVATWGGAYGRAQEIALFEPFAKKTGTVVATEIYDGKLPKLRSLIESGTPVDVVDVSAGALSTLCKDGLLETIDAAALETEGGGSAGDDFFTGAVSDCGVASVAWSTAVAFDRNAFSKGQPENISALLDTARFPGKRGLPKNPRRTIELALLADGVPPETVYSELTTAEGADRAFAALDKIKNDVFLWDKAEQPITWLLEDKVAMTAGYSGRIFRAAVGDRNVDVLWDGQIYDLDAWAIPKTSENKEEAMRFIRFATAPEQLAAQARLTSYGPMRKSALELVGTHPIIGVDMQKFLPTAPANFQKALKFDDAWWDQNGAALTQRFAIWAAEVEAAEAARQAERKAKEAAETESTPKAAP</sequence>
<evidence type="ECO:0008006" key="8">
    <source>
        <dbReference type="Google" id="ProtNLM"/>
    </source>
</evidence>
<comment type="caution">
    <text evidence="6">The sequence shown here is derived from an EMBL/GenBank/DDBJ whole genome shotgun (WGS) entry which is preliminary data.</text>
</comment>
<dbReference type="EMBL" id="LPWD01000221">
    <property type="protein sequence ID" value="ODS02816.1"/>
    <property type="molecule type" value="Genomic_DNA"/>
</dbReference>
<dbReference type="Proteomes" id="UP000095042">
    <property type="component" value="Unassembled WGS sequence"/>
</dbReference>
<dbReference type="PRINTS" id="PR00909">
    <property type="entry name" value="SPERMDNBNDNG"/>
</dbReference>
<dbReference type="PANTHER" id="PTHR30222:SF2">
    <property type="entry name" value="ABC TRANSPORTER SUBSTRATE-BINDING PROTEIN"/>
    <property type="match status" value="1"/>
</dbReference>
<dbReference type="InterPro" id="IPR001188">
    <property type="entry name" value="Sperm_putr-bd"/>
</dbReference>
<keyword evidence="4" id="KW-0574">Periplasm</keyword>
<protein>
    <recommendedName>
        <fullName evidence="8">Spermidine/putrescine ABC transporter substrate-binding protein</fullName>
    </recommendedName>
</protein>
<evidence type="ECO:0000256" key="5">
    <source>
        <dbReference type="SAM" id="MobiDB-lite"/>
    </source>
</evidence>
<dbReference type="Gene3D" id="3.40.190.10">
    <property type="entry name" value="Periplasmic binding protein-like II"/>
    <property type="match status" value="2"/>
</dbReference>
<evidence type="ECO:0000256" key="1">
    <source>
        <dbReference type="ARBA" id="ARBA00004418"/>
    </source>
</evidence>
<feature type="compositionally biased region" description="Basic and acidic residues" evidence="5">
    <location>
        <begin position="363"/>
        <end position="373"/>
    </location>
</feature>
<feature type="region of interest" description="Disordered" evidence="5">
    <location>
        <begin position="362"/>
        <end position="383"/>
    </location>
</feature>
<dbReference type="GO" id="GO:0019808">
    <property type="term" value="F:polyamine binding"/>
    <property type="evidence" value="ECO:0007669"/>
    <property type="project" value="InterPro"/>
</dbReference>
<proteinExistence type="predicted"/>